<proteinExistence type="predicted"/>
<evidence type="ECO:0000313" key="2">
    <source>
        <dbReference type="Proteomes" id="UP000288805"/>
    </source>
</evidence>
<organism evidence="1 2">
    <name type="scientific">Vitis vinifera</name>
    <name type="common">Grape</name>
    <dbReference type="NCBI Taxonomy" id="29760"/>
    <lineage>
        <taxon>Eukaryota</taxon>
        <taxon>Viridiplantae</taxon>
        <taxon>Streptophyta</taxon>
        <taxon>Embryophyta</taxon>
        <taxon>Tracheophyta</taxon>
        <taxon>Spermatophyta</taxon>
        <taxon>Magnoliopsida</taxon>
        <taxon>eudicotyledons</taxon>
        <taxon>Gunneridae</taxon>
        <taxon>Pentapetalae</taxon>
        <taxon>rosids</taxon>
        <taxon>Vitales</taxon>
        <taxon>Vitaceae</taxon>
        <taxon>Viteae</taxon>
        <taxon>Vitis</taxon>
    </lineage>
</organism>
<name>A0A438I0I5_VITVI</name>
<accession>A0A438I0I5</accession>
<dbReference type="Proteomes" id="UP000288805">
    <property type="component" value="Unassembled WGS sequence"/>
</dbReference>
<comment type="caution">
    <text evidence="1">The sequence shown here is derived from an EMBL/GenBank/DDBJ whole genome shotgun (WGS) entry which is preliminary data.</text>
</comment>
<protein>
    <submittedName>
        <fullName evidence="1">Uncharacterized protein</fullName>
    </submittedName>
</protein>
<gene>
    <name evidence="1" type="ORF">CK203_042003</name>
</gene>
<reference evidence="1 2" key="1">
    <citation type="journal article" date="2018" name="PLoS Genet.">
        <title>Population sequencing reveals clonal diversity and ancestral inbreeding in the grapevine cultivar Chardonnay.</title>
        <authorList>
            <person name="Roach M.J."/>
            <person name="Johnson D.L."/>
            <person name="Bohlmann J."/>
            <person name="van Vuuren H.J."/>
            <person name="Jones S.J."/>
            <person name="Pretorius I.S."/>
            <person name="Schmidt S.A."/>
            <person name="Borneman A.R."/>
        </authorList>
    </citation>
    <scope>NUCLEOTIDE SEQUENCE [LARGE SCALE GENOMIC DNA]</scope>
    <source>
        <strain evidence="2">cv. Chardonnay</strain>
        <tissue evidence="1">Leaf</tissue>
    </source>
</reference>
<sequence length="59" mass="6738">MARLTHTPFDYPIRPYTMSLADYFMRALEATGPFGRDHWETQHYSGGRALASHPPATIE</sequence>
<dbReference type="EMBL" id="QGNW01000157">
    <property type="protein sequence ID" value="RVW90150.1"/>
    <property type="molecule type" value="Genomic_DNA"/>
</dbReference>
<evidence type="ECO:0000313" key="1">
    <source>
        <dbReference type="EMBL" id="RVW90150.1"/>
    </source>
</evidence>
<dbReference type="AlphaFoldDB" id="A0A438I0I5"/>